<dbReference type="PROSITE" id="PS51462">
    <property type="entry name" value="NUDIX"/>
    <property type="match status" value="1"/>
</dbReference>
<dbReference type="Gene3D" id="3.90.79.10">
    <property type="entry name" value="Nucleoside Triphosphate Pyrophosphohydrolase"/>
    <property type="match status" value="1"/>
</dbReference>
<protein>
    <recommendedName>
        <fullName evidence="3">Nudix hydrolase domain-containing protein</fullName>
    </recommendedName>
</protein>
<dbReference type="AlphaFoldDB" id="A0A1D9LJC0"/>
<dbReference type="GeneID" id="68842674"/>
<sequence>MSANKACPLLLRSDGALLWFRHPSAGCQLVKGTVEPGETAAKAALRELAEEAGIGDARLAFDLGEWSSGYQAQIWSFQLCVAESALPEAWSHFCMDDGGLLLEFFWHPLEREAPEGSHPLYHRALAEARRRLADVPPAAALGGGERA</sequence>
<evidence type="ECO:0000313" key="4">
    <source>
        <dbReference type="EMBL" id="AOZ51324.1"/>
    </source>
</evidence>
<dbReference type="Pfam" id="PF00293">
    <property type="entry name" value="NUDIX"/>
    <property type="match status" value="1"/>
</dbReference>
<evidence type="ECO:0000256" key="1">
    <source>
        <dbReference type="ARBA" id="ARBA00001946"/>
    </source>
</evidence>
<accession>A0A1D9LJC0</accession>
<dbReference type="STRING" id="1108595.BKX93_15810"/>
<dbReference type="SUPFAM" id="SSF55811">
    <property type="entry name" value="Nudix"/>
    <property type="match status" value="1"/>
</dbReference>
<reference evidence="4 5" key="1">
    <citation type="submission" date="2016-10" db="EMBL/GenBank/DDBJ databases">
        <title>Chromobacterium muskegensis sp. nov., an insecticidal bacterium isolated from Sphagnum bogs.</title>
        <authorList>
            <person name="Sparks M.E."/>
            <person name="Blackburn M.B."/>
            <person name="Gundersen-Rindal D.E."/>
            <person name="Mitchell A."/>
            <person name="Farrar R."/>
            <person name="Kuhar D."/>
        </authorList>
    </citation>
    <scope>NUCLEOTIDE SEQUENCE [LARGE SCALE GENOMIC DNA]</scope>
    <source>
        <strain evidence="4 5">21-1</strain>
    </source>
</reference>
<evidence type="ECO:0000256" key="2">
    <source>
        <dbReference type="ARBA" id="ARBA00022801"/>
    </source>
</evidence>
<dbReference type="InterPro" id="IPR000086">
    <property type="entry name" value="NUDIX_hydrolase_dom"/>
</dbReference>
<gene>
    <name evidence="4" type="ORF">BKX93_15810</name>
</gene>
<dbReference type="KEGG" id="cvc:BKX93_15810"/>
<evidence type="ECO:0000259" key="3">
    <source>
        <dbReference type="PROSITE" id="PS51462"/>
    </source>
</evidence>
<keyword evidence="2" id="KW-0378">Hydrolase</keyword>
<dbReference type="RefSeq" id="WP_046157892.1">
    <property type="nucleotide sequence ID" value="NZ_CP017707.1"/>
</dbReference>
<dbReference type="Proteomes" id="UP000178776">
    <property type="component" value="Chromosome"/>
</dbReference>
<comment type="cofactor">
    <cofactor evidence="1">
        <name>Mg(2+)</name>
        <dbReference type="ChEBI" id="CHEBI:18420"/>
    </cofactor>
</comment>
<proteinExistence type="predicted"/>
<evidence type="ECO:0000313" key="5">
    <source>
        <dbReference type="Proteomes" id="UP000178776"/>
    </source>
</evidence>
<feature type="domain" description="Nudix hydrolase" evidence="3">
    <location>
        <begin position="1"/>
        <end position="129"/>
    </location>
</feature>
<name>A0A1D9LJC0_9NEIS</name>
<dbReference type="EMBL" id="CP017707">
    <property type="protein sequence ID" value="AOZ51324.1"/>
    <property type="molecule type" value="Genomic_DNA"/>
</dbReference>
<dbReference type="CDD" id="cd04663">
    <property type="entry name" value="NUDIX_Hydrolase"/>
    <property type="match status" value="1"/>
</dbReference>
<dbReference type="InterPro" id="IPR015797">
    <property type="entry name" value="NUDIX_hydrolase-like_dom_sf"/>
</dbReference>
<dbReference type="GO" id="GO:0016787">
    <property type="term" value="F:hydrolase activity"/>
    <property type="evidence" value="ECO:0007669"/>
    <property type="project" value="UniProtKB-KW"/>
</dbReference>
<dbReference type="PROSITE" id="PS00893">
    <property type="entry name" value="NUDIX_BOX"/>
    <property type="match status" value="1"/>
</dbReference>
<organism evidence="4 5">
    <name type="scientific">Chromobacterium vaccinii</name>
    <dbReference type="NCBI Taxonomy" id="1108595"/>
    <lineage>
        <taxon>Bacteria</taxon>
        <taxon>Pseudomonadati</taxon>
        <taxon>Pseudomonadota</taxon>
        <taxon>Betaproteobacteria</taxon>
        <taxon>Neisseriales</taxon>
        <taxon>Chromobacteriaceae</taxon>
        <taxon>Chromobacterium</taxon>
    </lineage>
</organism>
<dbReference type="InterPro" id="IPR020084">
    <property type="entry name" value="NUDIX_hydrolase_CS"/>
</dbReference>